<keyword evidence="1" id="KW-0732">Signal</keyword>
<evidence type="ECO:0000256" key="1">
    <source>
        <dbReference type="SAM" id="SignalP"/>
    </source>
</evidence>
<evidence type="ECO:0000313" key="2">
    <source>
        <dbReference type="EMBL" id="HGZ42240.1"/>
    </source>
</evidence>
<dbReference type="EMBL" id="DSQF01000003">
    <property type="protein sequence ID" value="HGZ42240.1"/>
    <property type="molecule type" value="Genomic_DNA"/>
</dbReference>
<dbReference type="SUPFAM" id="SSF103515">
    <property type="entry name" value="Autotransporter"/>
    <property type="match status" value="1"/>
</dbReference>
<sequence length="200" mass="20356">MRRGRVARLAAAAALGAVLAAPAPAAAFEWSTVRGHFGLGLAQLVSPPDAPGGSLTVSGGLDVPVASGWRAGVAIGYHLLGSETARSGSGTGSLVANLDYNGFETMALAHWEPRGLGPLARLSLGAGIFNGHVEISATGGGGAAFRDRARSDTAPALGLDATLMRGRGAPVRVGLELSVRTAFFDEDPWTLGAARVVFHY</sequence>
<dbReference type="InterPro" id="IPR036709">
    <property type="entry name" value="Autotransporte_beta_dom_sf"/>
</dbReference>
<proteinExistence type="predicted"/>
<feature type="chain" id="PRO_5032823631" description="Outer membrane protein beta-barrel domain-containing protein" evidence="1">
    <location>
        <begin position="26"/>
        <end position="200"/>
    </location>
</feature>
<reference evidence="2" key="1">
    <citation type="journal article" date="2020" name="mSystems">
        <title>Genome- and Community-Level Interaction Insights into Carbon Utilization and Element Cycling Functions of Hydrothermarchaeota in Hydrothermal Sediment.</title>
        <authorList>
            <person name="Zhou Z."/>
            <person name="Liu Y."/>
            <person name="Xu W."/>
            <person name="Pan J."/>
            <person name="Luo Z.H."/>
            <person name="Li M."/>
        </authorList>
    </citation>
    <scope>NUCLEOTIDE SEQUENCE [LARGE SCALE GENOMIC DNA]</scope>
    <source>
        <strain evidence="2">SpSt-381</strain>
    </source>
</reference>
<accession>A0A832MKA8</accession>
<dbReference type="AlphaFoldDB" id="A0A832MKA8"/>
<evidence type="ECO:0008006" key="3">
    <source>
        <dbReference type="Google" id="ProtNLM"/>
    </source>
</evidence>
<name>A0A832MKA8_UNCEI</name>
<feature type="signal peptide" evidence="1">
    <location>
        <begin position="1"/>
        <end position="25"/>
    </location>
</feature>
<organism evidence="2">
    <name type="scientific">Eiseniibacteriota bacterium</name>
    <dbReference type="NCBI Taxonomy" id="2212470"/>
    <lineage>
        <taxon>Bacteria</taxon>
        <taxon>Candidatus Eiseniibacteriota</taxon>
    </lineage>
</organism>
<gene>
    <name evidence="2" type="ORF">ENR23_02230</name>
</gene>
<protein>
    <recommendedName>
        <fullName evidence="3">Outer membrane protein beta-barrel domain-containing protein</fullName>
    </recommendedName>
</protein>
<comment type="caution">
    <text evidence="2">The sequence shown here is derived from an EMBL/GenBank/DDBJ whole genome shotgun (WGS) entry which is preliminary data.</text>
</comment>